<comment type="caution">
    <text evidence="3">The sequence shown here is derived from an EMBL/GenBank/DDBJ whole genome shotgun (WGS) entry which is preliminary data.</text>
</comment>
<proteinExistence type="predicted"/>
<protein>
    <recommendedName>
        <fullName evidence="2">DUF7492 domain-containing protein</fullName>
    </recommendedName>
</protein>
<evidence type="ECO:0000313" key="3">
    <source>
        <dbReference type="EMBL" id="KAL0635600.1"/>
    </source>
</evidence>
<organism evidence="3 4">
    <name type="scientific">Discina gigas</name>
    <dbReference type="NCBI Taxonomy" id="1032678"/>
    <lineage>
        <taxon>Eukaryota</taxon>
        <taxon>Fungi</taxon>
        <taxon>Dikarya</taxon>
        <taxon>Ascomycota</taxon>
        <taxon>Pezizomycotina</taxon>
        <taxon>Pezizomycetes</taxon>
        <taxon>Pezizales</taxon>
        <taxon>Discinaceae</taxon>
        <taxon>Discina</taxon>
    </lineage>
</organism>
<keyword evidence="4" id="KW-1185">Reference proteome</keyword>
<gene>
    <name evidence="3" type="ORF">Q9L58_005419</name>
</gene>
<evidence type="ECO:0000259" key="2">
    <source>
        <dbReference type="Pfam" id="PF24320"/>
    </source>
</evidence>
<feature type="domain" description="DUF7492" evidence="2">
    <location>
        <begin position="21"/>
        <end position="249"/>
    </location>
</feature>
<reference evidence="3 4" key="1">
    <citation type="submission" date="2024-02" db="EMBL/GenBank/DDBJ databases">
        <title>Discinaceae phylogenomics.</title>
        <authorList>
            <person name="Dirks A.C."/>
            <person name="James T.Y."/>
        </authorList>
    </citation>
    <scope>NUCLEOTIDE SEQUENCE [LARGE SCALE GENOMIC DNA]</scope>
    <source>
        <strain evidence="3 4">ACD0624</strain>
    </source>
</reference>
<dbReference type="Proteomes" id="UP001447188">
    <property type="component" value="Unassembled WGS sequence"/>
</dbReference>
<evidence type="ECO:0000313" key="4">
    <source>
        <dbReference type="Proteomes" id="UP001447188"/>
    </source>
</evidence>
<evidence type="ECO:0000256" key="1">
    <source>
        <dbReference type="SAM" id="SignalP"/>
    </source>
</evidence>
<keyword evidence="1" id="KW-0732">Signal</keyword>
<sequence>MKLTNIAQLAAVLISSLMVSVESHSWIDVLQVVGGTNPVGYTSKTPTAGTKLGYIRGYPDARNDVLLTNRILKSATAPACMATQKTRKQQNPNKPMLIAAPGSLVQANYTENGHISKPNSDKQKSGTIYWYGTKEPKDDERFADIREWTEDGKGGDQRGKQLGKSSDFDDGVCVEINNSPIATKRVAAGGGGACKSIFKVPEDLKDGDIYTVYWVWDFSEHFGKQTDPNAPEEIYTSCMDIQIVAAAPKRRVRRGISRTAGYR</sequence>
<dbReference type="Pfam" id="PF24320">
    <property type="entry name" value="DUF7492"/>
    <property type="match status" value="1"/>
</dbReference>
<name>A0ABR3GI53_9PEZI</name>
<accession>A0ABR3GI53</accession>
<dbReference type="EMBL" id="JBBBZM010000066">
    <property type="protein sequence ID" value="KAL0635600.1"/>
    <property type="molecule type" value="Genomic_DNA"/>
</dbReference>
<feature type="signal peptide" evidence="1">
    <location>
        <begin position="1"/>
        <end position="23"/>
    </location>
</feature>
<feature type="chain" id="PRO_5047128959" description="DUF7492 domain-containing protein" evidence="1">
    <location>
        <begin position="24"/>
        <end position="263"/>
    </location>
</feature>
<dbReference type="InterPro" id="IPR055915">
    <property type="entry name" value="DUF7492"/>
</dbReference>